<reference evidence="1" key="1">
    <citation type="submission" date="2020-07" db="EMBL/GenBank/DDBJ databases">
        <title>Multicomponent nature underlies the extraordinary mechanical properties of spider dragline silk.</title>
        <authorList>
            <person name="Kono N."/>
            <person name="Nakamura H."/>
            <person name="Mori M."/>
            <person name="Yoshida Y."/>
            <person name="Ohtoshi R."/>
            <person name="Malay A.D."/>
            <person name="Moran D.A.P."/>
            <person name="Tomita M."/>
            <person name="Numata K."/>
            <person name="Arakawa K."/>
        </authorList>
    </citation>
    <scope>NUCLEOTIDE SEQUENCE</scope>
</reference>
<protein>
    <submittedName>
        <fullName evidence="1">Myosin-IIIb</fullName>
    </submittedName>
</protein>
<accession>A0A8X6GHF9</accession>
<organism evidence="1 2">
    <name type="scientific">Trichonephila clavata</name>
    <name type="common">Joro spider</name>
    <name type="synonym">Nephila clavata</name>
    <dbReference type="NCBI Taxonomy" id="2740835"/>
    <lineage>
        <taxon>Eukaryota</taxon>
        <taxon>Metazoa</taxon>
        <taxon>Ecdysozoa</taxon>
        <taxon>Arthropoda</taxon>
        <taxon>Chelicerata</taxon>
        <taxon>Arachnida</taxon>
        <taxon>Araneae</taxon>
        <taxon>Araneomorphae</taxon>
        <taxon>Entelegynae</taxon>
        <taxon>Araneoidea</taxon>
        <taxon>Nephilidae</taxon>
        <taxon>Trichonephila</taxon>
    </lineage>
</organism>
<evidence type="ECO:0000313" key="2">
    <source>
        <dbReference type="Proteomes" id="UP000887116"/>
    </source>
</evidence>
<evidence type="ECO:0000313" key="1">
    <source>
        <dbReference type="EMBL" id="GFR04123.1"/>
    </source>
</evidence>
<feature type="non-terminal residue" evidence="1">
    <location>
        <position position="1"/>
    </location>
</feature>
<dbReference type="AlphaFoldDB" id="A0A8X6GHF9"/>
<dbReference type="Proteomes" id="UP000887116">
    <property type="component" value="Unassembled WGS sequence"/>
</dbReference>
<keyword evidence="2" id="KW-1185">Reference proteome</keyword>
<dbReference type="OrthoDB" id="6421845at2759"/>
<gene>
    <name evidence="1" type="primary">Myo3b_0</name>
    <name evidence="1" type="ORF">TNCT_529961</name>
</gene>
<sequence length="76" mass="8971">EEYKEEGVDIPFKYEETPQQKQFLNNLVDSERILLNELQNSGVKGTFNWLKKMKSLPSECIEVENDKVTVHHTFEK</sequence>
<comment type="caution">
    <text evidence="1">The sequence shown here is derived from an EMBL/GenBank/DDBJ whole genome shotgun (WGS) entry which is preliminary data.</text>
</comment>
<feature type="non-terminal residue" evidence="1">
    <location>
        <position position="76"/>
    </location>
</feature>
<dbReference type="EMBL" id="BMAO01025648">
    <property type="protein sequence ID" value="GFR04123.1"/>
    <property type="molecule type" value="Genomic_DNA"/>
</dbReference>
<proteinExistence type="predicted"/>
<name>A0A8X6GHF9_TRICU</name>